<reference evidence="2 3" key="1">
    <citation type="submission" date="2013-07" db="EMBL/GenBank/DDBJ databases">
        <title>Genome sequence of Salmonella bongori N268-08 - a rare clinical isolate.</title>
        <authorList>
            <person name="Marti R."/>
            <person name="Hagens S."/>
            <person name="Loessner M.J."/>
            <person name="Klumpp J."/>
        </authorList>
    </citation>
    <scope>NUCLEOTIDE SEQUENCE [LARGE SCALE GENOMIC DNA]</scope>
    <source>
        <strain evidence="2 3">N268-08</strain>
        <plasmid evidence="3">Plasmid RM1</plasmid>
    </source>
</reference>
<keyword evidence="2" id="KW-0614">Plasmid</keyword>
<name>S5N4N2_SALBN</name>
<dbReference type="HOGENOM" id="CLU_3239264_0_0_6"/>
<dbReference type="KEGG" id="sbz:A464_plas0010"/>
<dbReference type="EMBL" id="CP006609">
    <property type="protein sequence ID" value="AGR61834.1"/>
    <property type="molecule type" value="Genomic_DNA"/>
</dbReference>
<evidence type="ECO:0000256" key="1">
    <source>
        <dbReference type="SAM" id="MobiDB-lite"/>
    </source>
</evidence>
<evidence type="ECO:0000313" key="2">
    <source>
        <dbReference type="EMBL" id="AGR61834.1"/>
    </source>
</evidence>
<proteinExistence type="predicted"/>
<geneLocation type="plasmid" evidence="2 3">
    <name>RM1</name>
</geneLocation>
<dbReference type="Proteomes" id="UP000015042">
    <property type="component" value="Plasmid RM1"/>
</dbReference>
<protein>
    <submittedName>
        <fullName evidence="2">Uncharacterized protein</fullName>
    </submittedName>
</protein>
<dbReference type="AlphaFoldDB" id="S5N4N2"/>
<gene>
    <name evidence="2" type="ORF">A464_plas0010</name>
</gene>
<accession>S5N4N2</accession>
<sequence length="43" mass="4618">MNAATPLSTVARLQEAGHLHDNSESEQDIQLPPHEPGVLKASQ</sequence>
<feature type="region of interest" description="Disordered" evidence="1">
    <location>
        <begin position="14"/>
        <end position="43"/>
    </location>
</feature>
<dbReference type="PATRIC" id="fig|1197719.3.peg.4647"/>
<evidence type="ECO:0000313" key="3">
    <source>
        <dbReference type="Proteomes" id="UP000015042"/>
    </source>
</evidence>
<organism evidence="2 3">
    <name type="scientific">Salmonella bongori N268-08</name>
    <dbReference type="NCBI Taxonomy" id="1197719"/>
    <lineage>
        <taxon>Bacteria</taxon>
        <taxon>Pseudomonadati</taxon>
        <taxon>Pseudomonadota</taxon>
        <taxon>Gammaproteobacteria</taxon>
        <taxon>Enterobacterales</taxon>
        <taxon>Enterobacteriaceae</taxon>
        <taxon>Salmonella</taxon>
    </lineage>
</organism>